<sequence length="202" mass="22830">MKEKRTITGTINYRAEGEGMPTQLGGIAAVVNSATDLGYFEEVIAPGAFDYALSKDYDIRCLFNHESELILGRTKANTCKVFVNADGNLEYTWIPDYENPTHVSVVRSIMRGDITQSSFAFTIREQVWTESEKYGTMGKRVVNVIEDLYDVSPVTYPAYEETEADARSILKMRDEQHEIDAAEQSKADADIIKLIAIRYKNY</sequence>
<accession>A0A6J5M8C5</accession>
<evidence type="ECO:0000256" key="2">
    <source>
        <dbReference type="ARBA" id="ARBA00022670"/>
    </source>
</evidence>
<evidence type="ECO:0000256" key="3">
    <source>
        <dbReference type="ARBA" id="ARBA00022801"/>
    </source>
</evidence>
<evidence type="ECO:0000256" key="4">
    <source>
        <dbReference type="ARBA" id="ARBA00022950"/>
    </source>
</evidence>
<evidence type="ECO:0000256" key="5">
    <source>
        <dbReference type="ARBA" id="ARBA00023045"/>
    </source>
</evidence>
<name>A0A6J5M8C5_9CAUD</name>
<keyword evidence="2 7" id="KW-0645">Protease</keyword>
<proteinExistence type="predicted"/>
<dbReference type="InterPro" id="IPR006433">
    <property type="entry name" value="Prohead_protease"/>
</dbReference>
<keyword evidence="3" id="KW-0378">Hydrolase</keyword>
<dbReference type="InterPro" id="IPR054613">
    <property type="entry name" value="Peptidase_S78_dom"/>
</dbReference>
<reference evidence="7" key="1">
    <citation type="submission" date="2020-04" db="EMBL/GenBank/DDBJ databases">
        <authorList>
            <person name="Chiriac C."/>
            <person name="Salcher M."/>
            <person name="Ghai R."/>
            <person name="Kavagutti S V."/>
        </authorList>
    </citation>
    <scope>NUCLEOTIDE SEQUENCE</scope>
</reference>
<keyword evidence="1" id="KW-1188">Viral release from host cell</keyword>
<organism evidence="7">
    <name type="scientific">uncultured Caudovirales phage</name>
    <dbReference type="NCBI Taxonomy" id="2100421"/>
    <lineage>
        <taxon>Viruses</taxon>
        <taxon>Duplodnaviria</taxon>
        <taxon>Heunggongvirae</taxon>
        <taxon>Uroviricota</taxon>
        <taxon>Caudoviricetes</taxon>
        <taxon>Peduoviridae</taxon>
        <taxon>Maltschvirus</taxon>
        <taxon>Maltschvirus maltsch</taxon>
    </lineage>
</organism>
<dbReference type="GO" id="GO:0008233">
    <property type="term" value="F:peptidase activity"/>
    <property type="evidence" value="ECO:0007669"/>
    <property type="project" value="UniProtKB-KW"/>
</dbReference>
<dbReference type="EMBL" id="LR796397">
    <property type="protein sequence ID" value="CAB4141887.1"/>
    <property type="molecule type" value="Genomic_DNA"/>
</dbReference>
<evidence type="ECO:0000256" key="1">
    <source>
        <dbReference type="ARBA" id="ARBA00022612"/>
    </source>
</evidence>
<evidence type="ECO:0000313" key="7">
    <source>
        <dbReference type="EMBL" id="CAB4141887.1"/>
    </source>
</evidence>
<dbReference type="GO" id="GO:0046797">
    <property type="term" value="P:viral procapsid maturation"/>
    <property type="evidence" value="ECO:0007669"/>
    <property type="project" value="UniProtKB-KW"/>
</dbReference>
<keyword evidence="5" id="KW-1273">Viral capsid maturation</keyword>
<evidence type="ECO:0000259" key="6">
    <source>
        <dbReference type="Pfam" id="PF04586"/>
    </source>
</evidence>
<keyword evidence="4" id="KW-0118">Viral capsid assembly</keyword>
<gene>
    <name evidence="7" type="ORF">UFOVP428_12</name>
</gene>
<protein>
    <submittedName>
        <fullName evidence="7">COG3740 Phage head maturation protease</fullName>
    </submittedName>
</protein>
<dbReference type="NCBIfam" id="TIGR01543">
    <property type="entry name" value="proheadase_HK97"/>
    <property type="match status" value="1"/>
</dbReference>
<feature type="domain" description="Prohead serine protease" evidence="6">
    <location>
        <begin position="18"/>
        <end position="172"/>
    </location>
</feature>
<dbReference type="Pfam" id="PF04586">
    <property type="entry name" value="Peptidase_S78"/>
    <property type="match status" value="1"/>
</dbReference>
<dbReference type="GO" id="GO:0006508">
    <property type="term" value="P:proteolysis"/>
    <property type="evidence" value="ECO:0007669"/>
    <property type="project" value="UniProtKB-KW"/>
</dbReference>